<dbReference type="PANTHER" id="PTHR43286:SF1">
    <property type="entry name" value="ENDONUCLEASE III-LIKE PROTEIN 1"/>
    <property type="match status" value="1"/>
</dbReference>
<keyword evidence="6" id="KW-0326">Glycosidase</keyword>
<sequence length="186" mass="20086">QCLVAALMSVQCLDKVALRAFETLRDSTLDREVTLEAIAAMSTRELEQHLSTLNLFRVKAKYIRACADVIRHKFRGEVPRTVGALKTLPGVGDKLAHLVASVSYGGDEDGFAGIVVDTHVKRVAKRLGWAQAGDDVESVRMSVQARVKREEWEAATLGLIALGQRFCHAKAPACAACPVNASCPSA</sequence>
<dbReference type="GO" id="GO:0003906">
    <property type="term" value="F:DNA-(apurinic or apyrimidinic site) endonuclease activity"/>
    <property type="evidence" value="ECO:0007669"/>
    <property type="project" value="TreeGrafter"/>
</dbReference>
<dbReference type="RefSeq" id="XP_001421363.1">
    <property type="nucleotide sequence ID" value="XM_001421326.1"/>
</dbReference>
<feature type="non-terminal residue" evidence="8">
    <location>
        <position position="186"/>
    </location>
</feature>
<evidence type="ECO:0000256" key="2">
    <source>
        <dbReference type="ARBA" id="ARBA00022763"/>
    </source>
</evidence>
<keyword evidence="3" id="KW-0378">Hydrolase</keyword>
<keyword evidence="9" id="KW-1185">Reference proteome</keyword>
<keyword evidence="4" id="KW-0234">DNA repair</keyword>
<proteinExistence type="inferred from homology"/>
<dbReference type="PROSITE" id="PS01155">
    <property type="entry name" value="ENDONUCLEASE_III_2"/>
    <property type="match status" value="1"/>
</dbReference>
<dbReference type="InterPro" id="IPR023170">
    <property type="entry name" value="HhH_base_excis_C"/>
</dbReference>
<dbReference type="SUPFAM" id="SSF48150">
    <property type="entry name" value="DNA-glycosylase"/>
    <property type="match status" value="1"/>
</dbReference>
<dbReference type="AlphaFoldDB" id="A4S802"/>
<evidence type="ECO:0000313" key="9">
    <source>
        <dbReference type="Proteomes" id="UP000001568"/>
    </source>
</evidence>
<comment type="similarity">
    <text evidence="1">Belongs to the Nth/MutY family.</text>
</comment>
<feature type="non-terminal residue" evidence="8">
    <location>
        <position position="1"/>
    </location>
</feature>
<dbReference type="Proteomes" id="UP000001568">
    <property type="component" value="Chromosome 14"/>
</dbReference>
<organism evidence="8 9">
    <name type="scientific">Ostreococcus lucimarinus (strain CCE9901)</name>
    <dbReference type="NCBI Taxonomy" id="436017"/>
    <lineage>
        <taxon>Eukaryota</taxon>
        <taxon>Viridiplantae</taxon>
        <taxon>Chlorophyta</taxon>
        <taxon>Mamiellophyceae</taxon>
        <taxon>Mamiellales</taxon>
        <taxon>Bathycoccaceae</taxon>
        <taxon>Ostreococcus</taxon>
    </lineage>
</organism>
<dbReference type="Gramene" id="ABO99656">
    <property type="protein sequence ID" value="ABO99656"/>
    <property type="gene ID" value="OSTLU_9118"/>
</dbReference>
<keyword evidence="5" id="KW-0456">Lyase</keyword>
<reference evidence="8 9" key="1">
    <citation type="journal article" date="2007" name="Proc. Natl. Acad. Sci. U.S.A.">
        <title>The tiny eukaryote Ostreococcus provides genomic insights into the paradox of plankton speciation.</title>
        <authorList>
            <person name="Palenik B."/>
            <person name="Grimwood J."/>
            <person name="Aerts A."/>
            <person name="Rouze P."/>
            <person name="Salamov A."/>
            <person name="Putnam N."/>
            <person name="Dupont C."/>
            <person name="Jorgensen R."/>
            <person name="Derelle E."/>
            <person name="Rombauts S."/>
            <person name="Zhou K."/>
            <person name="Otillar R."/>
            <person name="Merchant S.S."/>
            <person name="Podell S."/>
            <person name="Gaasterland T."/>
            <person name="Napoli C."/>
            <person name="Gendler K."/>
            <person name="Manuell A."/>
            <person name="Tai V."/>
            <person name="Vallon O."/>
            <person name="Piganeau G."/>
            <person name="Jancek S."/>
            <person name="Heijde M."/>
            <person name="Jabbari K."/>
            <person name="Bowler C."/>
            <person name="Lohr M."/>
            <person name="Robbens S."/>
            <person name="Werner G."/>
            <person name="Dubchak I."/>
            <person name="Pazour G.J."/>
            <person name="Ren Q."/>
            <person name="Paulsen I."/>
            <person name="Delwiche C."/>
            <person name="Schmutz J."/>
            <person name="Rokhsar D."/>
            <person name="Van de Peer Y."/>
            <person name="Moreau H."/>
            <person name="Grigoriev I.V."/>
        </authorList>
    </citation>
    <scope>NUCLEOTIDE SEQUENCE [LARGE SCALE GENOMIC DNA]</scope>
    <source>
        <strain evidence="8 9">CCE9901</strain>
    </source>
</reference>
<dbReference type="STRING" id="436017.A4S802"/>
<dbReference type="GO" id="GO:0000703">
    <property type="term" value="F:oxidized pyrimidine nucleobase lesion DNA N-glycosylase activity"/>
    <property type="evidence" value="ECO:0007669"/>
    <property type="project" value="TreeGrafter"/>
</dbReference>
<feature type="domain" description="HhH-GPD" evidence="7">
    <location>
        <begin position="8"/>
        <end position="165"/>
    </location>
</feature>
<dbReference type="PIRSF" id="PIRSF001435">
    <property type="entry name" value="Nth"/>
    <property type="match status" value="1"/>
</dbReference>
<dbReference type="CDD" id="cd00056">
    <property type="entry name" value="ENDO3c"/>
    <property type="match status" value="1"/>
</dbReference>
<dbReference type="GO" id="GO:0005634">
    <property type="term" value="C:nucleus"/>
    <property type="evidence" value="ECO:0007669"/>
    <property type="project" value="TreeGrafter"/>
</dbReference>
<name>A4S802_OSTLU</name>
<dbReference type="FunFam" id="1.10.340.30:FF:000001">
    <property type="entry name" value="Endonuclease III"/>
    <property type="match status" value="1"/>
</dbReference>
<dbReference type="SMART" id="SM00478">
    <property type="entry name" value="ENDO3c"/>
    <property type="match status" value="1"/>
</dbReference>
<evidence type="ECO:0000256" key="1">
    <source>
        <dbReference type="ARBA" id="ARBA00008343"/>
    </source>
</evidence>
<protein>
    <recommendedName>
        <fullName evidence="7">HhH-GPD domain-containing protein</fullName>
    </recommendedName>
</protein>
<dbReference type="HOGENOM" id="CLU_012862_3_4_1"/>
<evidence type="ECO:0000256" key="5">
    <source>
        <dbReference type="ARBA" id="ARBA00023239"/>
    </source>
</evidence>
<dbReference type="PANTHER" id="PTHR43286">
    <property type="entry name" value="ENDONUCLEASE III-LIKE PROTEIN 1"/>
    <property type="match status" value="1"/>
</dbReference>
<accession>A4S802</accession>
<dbReference type="eggNOG" id="KOG1921">
    <property type="taxonomic scope" value="Eukaryota"/>
</dbReference>
<evidence type="ECO:0000256" key="6">
    <source>
        <dbReference type="ARBA" id="ARBA00023295"/>
    </source>
</evidence>
<keyword evidence="2" id="KW-0227">DNA damage</keyword>
<dbReference type="InterPro" id="IPR003265">
    <property type="entry name" value="HhH-GPD_domain"/>
</dbReference>
<dbReference type="InterPro" id="IPR004036">
    <property type="entry name" value="Endonuclease-III-like_CS2"/>
</dbReference>
<dbReference type="GeneID" id="5005261"/>
<dbReference type="Pfam" id="PF00730">
    <property type="entry name" value="HhH-GPD"/>
    <property type="match status" value="1"/>
</dbReference>
<evidence type="ECO:0000256" key="4">
    <source>
        <dbReference type="ARBA" id="ARBA00023204"/>
    </source>
</evidence>
<dbReference type="GO" id="GO:0006289">
    <property type="term" value="P:nucleotide-excision repair"/>
    <property type="evidence" value="ECO:0007669"/>
    <property type="project" value="TreeGrafter"/>
</dbReference>
<evidence type="ECO:0000313" key="8">
    <source>
        <dbReference type="EMBL" id="ABO99656.1"/>
    </source>
</evidence>
<dbReference type="InterPro" id="IPR011257">
    <property type="entry name" value="DNA_glycosylase"/>
</dbReference>
<dbReference type="GO" id="GO:0006285">
    <property type="term" value="P:base-excision repair, AP site formation"/>
    <property type="evidence" value="ECO:0007669"/>
    <property type="project" value="UniProtKB-ARBA"/>
</dbReference>
<dbReference type="OrthoDB" id="2099276at2759"/>
<dbReference type="GO" id="GO:0016829">
    <property type="term" value="F:lyase activity"/>
    <property type="evidence" value="ECO:0007669"/>
    <property type="project" value="UniProtKB-KW"/>
</dbReference>
<evidence type="ECO:0000256" key="3">
    <source>
        <dbReference type="ARBA" id="ARBA00022801"/>
    </source>
</evidence>
<dbReference type="OMA" id="QIIWYGR"/>
<dbReference type="Gene3D" id="1.10.340.30">
    <property type="entry name" value="Hypothetical protein, domain 2"/>
    <property type="match status" value="1"/>
</dbReference>
<evidence type="ECO:0000259" key="7">
    <source>
        <dbReference type="SMART" id="SM00478"/>
    </source>
</evidence>
<dbReference type="Gene3D" id="1.10.1670.10">
    <property type="entry name" value="Helix-hairpin-Helix base-excision DNA repair enzymes (C-terminal)"/>
    <property type="match status" value="1"/>
</dbReference>
<gene>
    <name evidence="8" type="ORF">OSTLU_9118</name>
</gene>
<dbReference type="KEGG" id="olu:OSTLU_9118"/>
<dbReference type="EMBL" id="CP000594">
    <property type="protein sequence ID" value="ABO99656.1"/>
    <property type="molecule type" value="Genomic_DNA"/>
</dbReference>